<accession>A0A812ILR2</accession>
<evidence type="ECO:0000313" key="2">
    <source>
        <dbReference type="EMBL" id="CAE7037619.1"/>
    </source>
</evidence>
<name>A0A812ILR2_9DINO</name>
<comment type="caution">
    <text evidence="2">The sequence shown here is derived from an EMBL/GenBank/DDBJ whole genome shotgun (WGS) entry which is preliminary data.</text>
</comment>
<gene>
    <name evidence="2" type="ORF">SNAT2548_LOCUS4508</name>
</gene>
<feature type="region of interest" description="Disordered" evidence="1">
    <location>
        <begin position="76"/>
        <end position="105"/>
    </location>
</feature>
<evidence type="ECO:0000313" key="3">
    <source>
        <dbReference type="Proteomes" id="UP000604046"/>
    </source>
</evidence>
<organism evidence="2 3">
    <name type="scientific">Symbiodinium natans</name>
    <dbReference type="NCBI Taxonomy" id="878477"/>
    <lineage>
        <taxon>Eukaryota</taxon>
        <taxon>Sar</taxon>
        <taxon>Alveolata</taxon>
        <taxon>Dinophyceae</taxon>
        <taxon>Suessiales</taxon>
        <taxon>Symbiodiniaceae</taxon>
        <taxon>Symbiodinium</taxon>
    </lineage>
</organism>
<keyword evidence="3" id="KW-1185">Reference proteome</keyword>
<dbReference type="EMBL" id="CAJNDS010000279">
    <property type="protein sequence ID" value="CAE7037619.1"/>
    <property type="molecule type" value="Genomic_DNA"/>
</dbReference>
<evidence type="ECO:0000256" key="1">
    <source>
        <dbReference type="SAM" id="MobiDB-lite"/>
    </source>
</evidence>
<dbReference type="AlphaFoldDB" id="A0A812ILR2"/>
<feature type="compositionally biased region" description="Basic and acidic residues" evidence="1">
    <location>
        <begin position="1"/>
        <end position="22"/>
    </location>
</feature>
<proteinExistence type="predicted"/>
<sequence length="239" mass="27373">MANERDSRARKAPDVKKPKMGAEEEECHTAVPDEDCFWATKWLMDEGRIKHPDAYPEVTAESTWEDAQRALWKSGKNECKKPCKEEPEEISGKAGTAKKAEGKEEECHTSVPHEDCYHATKWLMDEGRIKHPDAYPDVTAESSWEDAQHALWKRGKSGCKKPCNHESETETEEVDQEECHNAVPHEDCYYGTKWLMEEGIQKNPEWFPEITPDSPWADAQKALWKRGKNGCMKPCPVTK</sequence>
<feature type="region of interest" description="Disordered" evidence="1">
    <location>
        <begin position="1"/>
        <end position="27"/>
    </location>
</feature>
<dbReference type="Proteomes" id="UP000604046">
    <property type="component" value="Unassembled WGS sequence"/>
</dbReference>
<reference evidence="2" key="1">
    <citation type="submission" date="2021-02" db="EMBL/GenBank/DDBJ databases">
        <authorList>
            <person name="Dougan E. K."/>
            <person name="Rhodes N."/>
            <person name="Thang M."/>
            <person name="Chan C."/>
        </authorList>
    </citation>
    <scope>NUCLEOTIDE SEQUENCE</scope>
</reference>
<protein>
    <submittedName>
        <fullName evidence="2">Uncharacterized protein</fullName>
    </submittedName>
</protein>
<feature type="compositionally biased region" description="Basic and acidic residues" evidence="1">
    <location>
        <begin position="76"/>
        <end position="85"/>
    </location>
</feature>